<feature type="compositionally biased region" description="Basic and acidic residues" evidence="1">
    <location>
        <begin position="55"/>
        <end position="74"/>
    </location>
</feature>
<dbReference type="OrthoDB" id="4843807at2"/>
<proteinExistence type="predicted"/>
<feature type="compositionally biased region" description="Basic and acidic residues" evidence="1">
    <location>
        <begin position="1"/>
        <end position="12"/>
    </location>
</feature>
<accession>A0A1H0J7I4</accession>
<reference evidence="3" key="1">
    <citation type="submission" date="2016-10" db="EMBL/GenBank/DDBJ databases">
        <authorList>
            <person name="Varghese N."/>
            <person name="Submissions S."/>
        </authorList>
    </citation>
    <scope>NUCLEOTIDE SEQUENCE [LARGE SCALE GENOMIC DNA]</scope>
    <source>
        <strain evidence="3">DSM 45843</strain>
    </source>
</reference>
<dbReference type="RefSeq" id="WP_091243752.1">
    <property type="nucleotide sequence ID" value="NZ_FNIR01000005.1"/>
</dbReference>
<sequence>MSDLPGRADRTTYRRPTAPPRRPRRRATSPGTGAVEPTPVEPAPDDSDVGWGDRPPADEETRYLTDRPPHWGSD</sequence>
<dbReference type="EMBL" id="FNIR01000005">
    <property type="protein sequence ID" value="SDO39572.1"/>
    <property type="molecule type" value="Genomic_DNA"/>
</dbReference>
<evidence type="ECO:0000313" key="3">
    <source>
        <dbReference type="Proteomes" id="UP000199088"/>
    </source>
</evidence>
<gene>
    <name evidence="2" type="ORF">SAMN05660199_01888</name>
</gene>
<protein>
    <submittedName>
        <fullName evidence="2">Uncharacterized protein</fullName>
    </submittedName>
</protein>
<organism evidence="2 3">
    <name type="scientific">Klenkia soli</name>
    <dbReference type="NCBI Taxonomy" id="1052260"/>
    <lineage>
        <taxon>Bacteria</taxon>
        <taxon>Bacillati</taxon>
        <taxon>Actinomycetota</taxon>
        <taxon>Actinomycetes</taxon>
        <taxon>Geodermatophilales</taxon>
        <taxon>Geodermatophilaceae</taxon>
        <taxon>Klenkia</taxon>
    </lineage>
</organism>
<name>A0A1H0J7I4_9ACTN</name>
<dbReference type="Proteomes" id="UP000199088">
    <property type="component" value="Unassembled WGS sequence"/>
</dbReference>
<feature type="region of interest" description="Disordered" evidence="1">
    <location>
        <begin position="1"/>
        <end position="74"/>
    </location>
</feature>
<dbReference type="AlphaFoldDB" id="A0A1H0J7I4"/>
<keyword evidence="3" id="KW-1185">Reference proteome</keyword>
<evidence type="ECO:0000313" key="2">
    <source>
        <dbReference type="EMBL" id="SDO39572.1"/>
    </source>
</evidence>
<evidence type="ECO:0000256" key="1">
    <source>
        <dbReference type="SAM" id="MobiDB-lite"/>
    </source>
</evidence>
<dbReference type="STRING" id="1052260.SAMN05660199_01888"/>